<protein>
    <submittedName>
        <fullName evidence="2">Papain fold toxin domain-containing protein</fullName>
    </submittedName>
</protein>
<accession>A0ABV4XRG1</accession>
<keyword evidence="3" id="KW-1185">Reference proteome</keyword>
<dbReference type="RefSeq" id="WP_413263773.1">
    <property type="nucleotide sequence ID" value="NZ_JBHFNR010000099.1"/>
</dbReference>
<feature type="domain" description="Tox-PL-2" evidence="1">
    <location>
        <begin position="4"/>
        <end position="97"/>
    </location>
</feature>
<proteinExistence type="predicted"/>
<dbReference type="EMBL" id="JBHFNR010000099">
    <property type="protein sequence ID" value="MFB2894125.1"/>
    <property type="molecule type" value="Genomic_DNA"/>
</dbReference>
<name>A0ABV4XRG1_9CYAN</name>
<comment type="caution">
    <text evidence="2">The sequence shown here is derived from an EMBL/GenBank/DDBJ whole genome shotgun (WGS) entry which is preliminary data.</text>
</comment>
<evidence type="ECO:0000259" key="1">
    <source>
        <dbReference type="Pfam" id="PF15643"/>
    </source>
</evidence>
<reference evidence="2 3" key="1">
    <citation type="submission" date="2024-09" db="EMBL/GenBank/DDBJ databases">
        <title>Floridaenema gen nov. (Aerosakkonemataceae, Aerosakkonematales ord. nov., Cyanobacteria) from benthic tropical and subtropical fresh waters, with the description of four new species.</title>
        <authorList>
            <person name="Moretto J.A."/>
            <person name="Berthold D.E."/>
            <person name="Lefler F.W."/>
            <person name="Huang I.-S."/>
            <person name="Laughinghouse H. IV."/>
        </authorList>
    </citation>
    <scope>NUCLEOTIDE SEQUENCE [LARGE SCALE GENOMIC DNA]</scope>
    <source>
        <strain evidence="2 3">BLCC-F50</strain>
    </source>
</reference>
<gene>
    <name evidence="2" type="ORF">ACE1CI_14540</name>
</gene>
<dbReference type="InterPro" id="IPR028910">
    <property type="entry name" value="Tox-PL-2_dom"/>
</dbReference>
<evidence type="ECO:0000313" key="3">
    <source>
        <dbReference type="Proteomes" id="UP001576784"/>
    </source>
</evidence>
<evidence type="ECO:0000313" key="2">
    <source>
        <dbReference type="EMBL" id="MFB2894125.1"/>
    </source>
</evidence>
<dbReference type="Proteomes" id="UP001576784">
    <property type="component" value="Unassembled WGS sequence"/>
</dbReference>
<dbReference type="Pfam" id="PF15643">
    <property type="entry name" value="Tox-PL-2"/>
    <property type="match status" value="1"/>
</dbReference>
<organism evidence="2 3">
    <name type="scientific">Floridaenema flaviceps BLCC-F50</name>
    <dbReference type="NCBI Taxonomy" id="3153642"/>
    <lineage>
        <taxon>Bacteria</taxon>
        <taxon>Bacillati</taxon>
        <taxon>Cyanobacteriota</taxon>
        <taxon>Cyanophyceae</taxon>
        <taxon>Oscillatoriophycideae</taxon>
        <taxon>Aerosakkonematales</taxon>
        <taxon>Aerosakkonemataceae</taxon>
        <taxon>Floridanema</taxon>
        <taxon>Floridanema flaviceps</taxon>
    </lineage>
</organism>
<sequence length="116" mass="13107">MVVRSIASQHENLKCVECASAIEDYLISQGIHGKRIKLFTGTTMGRSSYIYDDSVPGEPISLNGCHQGIVILIDAVEIVFDNHHPNGVPRDEWMNNLLFYGKLHLDQDFQVTEEEF</sequence>